<gene>
    <name evidence="1" type="ORF">EFK07_14720</name>
</gene>
<organism evidence="1 2">
    <name type="scientific">Pseudomonas putida</name>
    <name type="common">Arthrobacter siderocapsulatus</name>
    <dbReference type="NCBI Taxonomy" id="303"/>
    <lineage>
        <taxon>Bacteria</taxon>
        <taxon>Pseudomonadati</taxon>
        <taxon>Pseudomonadota</taxon>
        <taxon>Gammaproteobacteria</taxon>
        <taxon>Pseudomonadales</taxon>
        <taxon>Pseudomonadaceae</taxon>
        <taxon>Pseudomonas</taxon>
    </lineage>
</organism>
<dbReference type="Proteomes" id="UP000278162">
    <property type="component" value="Unassembled WGS sequence"/>
</dbReference>
<proteinExistence type="predicted"/>
<dbReference type="AlphaFoldDB" id="A0A3M8T2P2"/>
<reference evidence="1 2" key="1">
    <citation type="submission" date="2018-10" db="EMBL/GenBank/DDBJ databases">
        <title>An outbreak of IMP-63 producing strain in France.</title>
        <authorList>
            <person name="Bour M."/>
            <person name="Liapis E."/>
            <person name="Plesiat P."/>
        </authorList>
    </citation>
    <scope>NUCLEOTIDE SEQUENCE [LARGE SCALE GENOMIC DNA]</scope>
    <source>
        <strain evidence="1 2">12917</strain>
    </source>
</reference>
<name>A0A3M8T2P2_PSEPU</name>
<dbReference type="EMBL" id="RJAI01000034">
    <property type="protein sequence ID" value="RNF87887.1"/>
    <property type="molecule type" value="Genomic_DNA"/>
</dbReference>
<accession>A0A3M8T2P2</accession>
<evidence type="ECO:0000313" key="1">
    <source>
        <dbReference type="EMBL" id="RNF87887.1"/>
    </source>
</evidence>
<dbReference type="NCBIfam" id="NF041599">
    <property type="entry name" value="reg_PtrA_PA2808"/>
    <property type="match status" value="1"/>
</dbReference>
<dbReference type="RefSeq" id="WP_031314397.1">
    <property type="nucleotide sequence ID" value="NZ_BSKH01000003.1"/>
</dbReference>
<protein>
    <submittedName>
        <fullName evidence="1">Uncharacterized protein</fullName>
    </submittedName>
</protein>
<comment type="caution">
    <text evidence="1">The sequence shown here is derived from an EMBL/GenBank/DDBJ whole genome shotgun (WGS) entry which is preliminary data.</text>
</comment>
<evidence type="ECO:0000313" key="2">
    <source>
        <dbReference type="Proteomes" id="UP000278162"/>
    </source>
</evidence>
<sequence length="67" mass="7370">MNMVKALVMMITFGLAGVALAEGGADRTFARMETARQSSMQAYQIAQQKKDTVPVAAKHRETKHENC</sequence>